<sequence>MHQLCVPAVTSFIAPTQSLLAVVMRLLMREQGQVDDSVFPFCAGVVARDRGAISACEHAVQQLGDATD</sequence>
<dbReference type="Proteomes" id="UP000028135">
    <property type="component" value="Unassembled WGS sequence"/>
</dbReference>
<accession>A0A8E1C2B9</accession>
<name>A0A8E1C2B9_9SPHN</name>
<protein>
    <submittedName>
        <fullName evidence="1">Uncharacterized protein</fullName>
    </submittedName>
</protein>
<comment type="caution">
    <text evidence="1">The sequence shown here is derived from an EMBL/GenBank/DDBJ whole genome shotgun (WGS) entry which is preliminary data.</text>
</comment>
<proteinExistence type="predicted"/>
<reference evidence="1 2" key="1">
    <citation type="submission" date="2014-05" db="EMBL/GenBank/DDBJ databases">
        <title>Genome Announcement of Sphingobium lucknowense F2.</title>
        <authorList>
            <person name="Lal R."/>
            <person name="Negi V."/>
            <person name="Lata P."/>
            <person name="Sangwan N."/>
            <person name="Gupta S.K."/>
            <person name="Rao D.L.N."/>
            <person name="Das S."/>
        </authorList>
    </citation>
    <scope>NUCLEOTIDE SEQUENCE [LARGE SCALE GENOMIC DNA]</scope>
    <source>
        <strain evidence="1 2">F2</strain>
    </source>
</reference>
<dbReference type="AlphaFoldDB" id="A0A8E1C2B9"/>
<evidence type="ECO:0000313" key="2">
    <source>
        <dbReference type="Proteomes" id="UP000028135"/>
    </source>
</evidence>
<organism evidence="1 2">
    <name type="scientific">Sphingobium indicum F2</name>
    <dbReference type="NCBI Taxonomy" id="1450518"/>
    <lineage>
        <taxon>Bacteria</taxon>
        <taxon>Pseudomonadati</taxon>
        <taxon>Pseudomonadota</taxon>
        <taxon>Alphaproteobacteria</taxon>
        <taxon>Sphingomonadales</taxon>
        <taxon>Sphingomonadaceae</taxon>
        <taxon>Sphingobium</taxon>
    </lineage>
</organism>
<gene>
    <name evidence="1" type="ORF">AL00_12565</name>
</gene>
<dbReference type="EMBL" id="JANF02000059">
    <property type="protein sequence ID" value="KER36082.1"/>
    <property type="molecule type" value="Genomic_DNA"/>
</dbReference>
<evidence type="ECO:0000313" key="1">
    <source>
        <dbReference type="EMBL" id="KER36082.1"/>
    </source>
</evidence>